<dbReference type="EMBL" id="CP019288">
    <property type="protein sequence ID" value="QHI36400.1"/>
    <property type="molecule type" value="Genomic_DNA"/>
</dbReference>
<protein>
    <recommendedName>
        <fullName evidence="4">DUF3375 domain-containing protein</fullName>
    </recommendedName>
</protein>
<evidence type="ECO:0000313" key="2">
    <source>
        <dbReference type="EMBL" id="QHI36400.1"/>
    </source>
</evidence>
<dbReference type="RefSeq" id="WP_160129109.1">
    <property type="nucleotide sequence ID" value="NZ_CP019288.1"/>
</dbReference>
<feature type="coiled-coil region" evidence="1">
    <location>
        <begin position="141"/>
        <end position="217"/>
    </location>
</feature>
<proteinExistence type="predicted"/>
<organism evidence="2 3">
    <name type="scientific">Kordia antarctica</name>
    <dbReference type="NCBI Taxonomy" id="1218801"/>
    <lineage>
        <taxon>Bacteria</taxon>
        <taxon>Pseudomonadati</taxon>
        <taxon>Bacteroidota</taxon>
        <taxon>Flavobacteriia</taxon>
        <taxon>Flavobacteriales</taxon>
        <taxon>Flavobacteriaceae</taxon>
        <taxon>Kordia</taxon>
    </lineage>
</organism>
<keyword evidence="1" id="KW-0175">Coiled coil</keyword>
<keyword evidence="3" id="KW-1185">Reference proteome</keyword>
<gene>
    <name evidence="2" type="ORF">IMCC3317_17630</name>
</gene>
<evidence type="ECO:0000313" key="3">
    <source>
        <dbReference type="Proteomes" id="UP000464657"/>
    </source>
</evidence>
<dbReference type="OrthoDB" id="138803at2"/>
<dbReference type="AlphaFoldDB" id="A0A7L4ZIP3"/>
<reference evidence="2 3" key="1">
    <citation type="journal article" date="2013" name="Int. J. Syst. Evol. Microbiol.">
        <title>Kordia antarctica sp. nov., isolated from Antarctic seawater.</title>
        <authorList>
            <person name="Baek K."/>
            <person name="Choi A."/>
            <person name="Kang I."/>
            <person name="Lee K."/>
            <person name="Cho J.C."/>
        </authorList>
    </citation>
    <scope>NUCLEOTIDE SEQUENCE [LARGE SCALE GENOMIC DNA]</scope>
    <source>
        <strain evidence="2 3">IMCC3317</strain>
    </source>
</reference>
<accession>A0A7L4ZIP3</accession>
<dbReference type="KEGG" id="kan:IMCC3317_17630"/>
<dbReference type="Pfam" id="PF11855">
    <property type="entry name" value="DUF3375"/>
    <property type="match status" value="1"/>
</dbReference>
<dbReference type="InterPro" id="IPR021804">
    <property type="entry name" value="DUF3375"/>
</dbReference>
<name>A0A7L4ZIP3_9FLAO</name>
<evidence type="ECO:0000256" key="1">
    <source>
        <dbReference type="SAM" id="Coils"/>
    </source>
</evidence>
<sequence>MSEIEDVRKILIDSPSINLLKSRNVVFIISFLNSVFGENQSAIASDDLYRRLEDFLNYSEADVSDEDHGDKLFETDEIKSKAYIKKWTDSGFLSNYYNENGDIIYQLSSYTIKVFNWLASLKKKEFIGTESKFKDIFNQLQELVERTDEDKEKRIKNLERRKAELDEQIQDLKMGKEVETLDNFEIIPRFDRLNATAKELLTDFKEVEDNFKKITNQIYQKHLDQSLSKSDVLDYTFDSLNRLKESHQGKSFYAFWEFLMDSSLQNQWIELTDELYSKLEEKGIQNEDTFLRGIKSYLFKLGKKVSYANDKMAEKLSRIIREGNSIDRDLIKRLITDIKKNLAVIGQNNMRPSISMELEIAIDLNIPFEKKLTYEKKENHTYSSKPKIANNDFSQVEDFKEIIARKIINKAKLKSNINTILKHQNQTTLIKVIKESGGISEGLPELFGYFDVLQDFQHEFNGQQIDTVFFDEENNKSIQVPEIIITK</sequence>
<dbReference type="Proteomes" id="UP000464657">
    <property type="component" value="Chromosome"/>
</dbReference>
<evidence type="ECO:0008006" key="4">
    <source>
        <dbReference type="Google" id="ProtNLM"/>
    </source>
</evidence>